<keyword evidence="4" id="KW-1185">Reference proteome</keyword>
<evidence type="ECO:0000313" key="3">
    <source>
        <dbReference type="EMBL" id="SLM89735.1"/>
    </source>
</evidence>
<sequence length="174" mass="17338">MSTSQNTPEKPGTSAEQPTAPAPLPSQALERLGEALPAVATPLGAYRPAVRDGEHILTSGQLPLRDGAPVAVGRAGAELSTQDAAAAARQCALNAIAAAAAVAGDVDALAGVVKVTGFVNSDPSFTDQALVLNGASELLGEVFGEAGIHARSAVGVAALPLGVPVEVEVTFRAR</sequence>
<dbReference type="OrthoDB" id="9806229at2"/>
<name>A0A1X6WW25_9MICO</name>
<evidence type="ECO:0000259" key="2">
    <source>
        <dbReference type="Pfam" id="PF14588"/>
    </source>
</evidence>
<evidence type="ECO:0000256" key="1">
    <source>
        <dbReference type="SAM" id="MobiDB-lite"/>
    </source>
</evidence>
<dbReference type="Proteomes" id="UP000195981">
    <property type="component" value="Unassembled WGS sequence"/>
</dbReference>
<proteinExistence type="predicted"/>
<reference evidence="3 4" key="1">
    <citation type="submission" date="2017-02" db="EMBL/GenBank/DDBJ databases">
        <authorList>
            <person name="Peterson S.W."/>
        </authorList>
    </citation>
    <scope>NUCLEOTIDE SEQUENCE [LARGE SCALE GENOMIC DNA]</scope>
    <source>
        <strain evidence="3 4">CIP104813</strain>
    </source>
</reference>
<dbReference type="EMBL" id="FWFG01000035">
    <property type="protein sequence ID" value="SLM89735.1"/>
    <property type="molecule type" value="Genomic_DNA"/>
</dbReference>
<dbReference type="CDD" id="cd02199">
    <property type="entry name" value="YjgF_YER057c_UK114_like_1"/>
    <property type="match status" value="1"/>
</dbReference>
<dbReference type="Gene3D" id="3.30.1330.40">
    <property type="entry name" value="RutC-like"/>
    <property type="match status" value="1"/>
</dbReference>
<gene>
    <name evidence="3" type="ORF">FM110_04115</name>
</gene>
<feature type="region of interest" description="Disordered" evidence="1">
    <location>
        <begin position="1"/>
        <end position="25"/>
    </location>
</feature>
<dbReference type="AlphaFoldDB" id="A0A1X6WW25"/>
<feature type="domain" description="Endoribonuclease L-PSP/chorismate mutase-like" evidence="2">
    <location>
        <begin position="33"/>
        <end position="161"/>
    </location>
</feature>
<dbReference type="InterPro" id="IPR013813">
    <property type="entry name" value="Endoribo_LPSP/chorism_mut-like"/>
</dbReference>
<dbReference type="PANTHER" id="PTHR43760">
    <property type="entry name" value="ENDORIBONUCLEASE-RELATED"/>
    <property type="match status" value="1"/>
</dbReference>
<dbReference type="RefSeq" id="WP_087102915.1">
    <property type="nucleotide sequence ID" value="NZ_FWFG01000035.1"/>
</dbReference>
<accession>A0A1X6WW25</accession>
<dbReference type="InterPro" id="IPR035959">
    <property type="entry name" value="RutC-like_sf"/>
</dbReference>
<organism evidence="3 4">
    <name type="scientific">Brachybacterium nesterenkovii</name>
    <dbReference type="NCBI Taxonomy" id="47847"/>
    <lineage>
        <taxon>Bacteria</taxon>
        <taxon>Bacillati</taxon>
        <taxon>Actinomycetota</taxon>
        <taxon>Actinomycetes</taxon>
        <taxon>Micrococcales</taxon>
        <taxon>Dermabacteraceae</taxon>
        <taxon>Brachybacterium</taxon>
    </lineage>
</organism>
<dbReference type="SUPFAM" id="SSF55298">
    <property type="entry name" value="YjgF-like"/>
    <property type="match status" value="1"/>
</dbReference>
<dbReference type="Pfam" id="PF14588">
    <property type="entry name" value="YjgF_endoribonc"/>
    <property type="match status" value="1"/>
</dbReference>
<dbReference type="PANTHER" id="PTHR43760:SF1">
    <property type="entry name" value="ENDORIBONUCLEASE L-PSP_CHORISMATE MUTASE-LIKE DOMAIN-CONTAINING PROTEIN"/>
    <property type="match status" value="1"/>
</dbReference>
<evidence type="ECO:0000313" key="4">
    <source>
        <dbReference type="Proteomes" id="UP000195981"/>
    </source>
</evidence>
<protein>
    <submittedName>
        <fullName evidence="3">RidA/YER057c/UK114 superfamily, group 1</fullName>
    </submittedName>
</protein>